<organism evidence="1">
    <name type="scientific">Microvirga ossetica</name>
    <dbReference type="NCBI Taxonomy" id="1882682"/>
    <lineage>
        <taxon>Bacteria</taxon>
        <taxon>Pseudomonadati</taxon>
        <taxon>Pseudomonadota</taxon>
        <taxon>Alphaproteobacteria</taxon>
        <taxon>Hyphomicrobiales</taxon>
        <taxon>Methylobacteriaceae</taxon>
        <taxon>Microvirga</taxon>
    </lineage>
</organism>
<reference evidence="1" key="1">
    <citation type="submission" date="2016-07" db="EMBL/GenBank/DDBJ databases">
        <title>Microvirga ossetica sp. nov. a new species of rhizobia isolated from root nodules of the legume species Vicia alpestris Steven originated from North Ossetia region in the Caucasus.</title>
        <authorList>
            <person name="Safronova V.I."/>
            <person name="Kuznetsova I.G."/>
            <person name="Sazanova A.L."/>
            <person name="Belimov A."/>
            <person name="Andronov E."/>
            <person name="Osledkin Y.S."/>
            <person name="Onishchuk O.P."/>
            <person name="Kurchak O.N."/>
            <person name="Shaposhnikov A.I."/>
            <person name="Willems A."/>
            <person name="Tikhonovich I.A."/>
        </authorList>
    </citation>
    <scope>NUCLEOTIDE SEQUENCE [LARGE SCALE GENOMIC DNA]</scope>
    <source>
        <strain evidence="1">V5/3M</strain>
    </source>
</reference>
<dbReference type="AlphaFoldDB" id="A0A1B2EBX3"/>
<gene>
    <name evidence="1" type="ORF">BB934_03845</name>
</gene>
<accession>A0A1B2EBX3</accession>
<protein>
    <submittedName>
        <fullName evidence="1">Uncharacterized protein</fullName>
    </submittedName>
</protein>
<sequence>MAEQYEKAARMLGLLGEALGGMGYQEPELQVLPLLMGRVKLRRAIKRCAAADRSKCNLPPLRSRLWPDTLPRLGQRPIRLQVDFNCHRSLLEISRRDEAAMDLA</sequence>
<evidence type="ECO:0000313" key="1">
    <source>
        <dbReference type="EMBL" id="ANY77461.1"/>
    </source>
</evidence>
<dbReference type="KEGG" id="moc:BB934_03845"/>
<name>A0A1B2EBX3_9HYPH</name>
<proteinExistence type="predicted"/>
<dbReference type="EMBL" id="CP016616">
    <property type="protein sequence ID" value="ANY77461.1"/>
    <property type="molecule type" value="Genomic_DNA"/>
</dbReference>